<dbReference type="Proteomes" id="UP000620550">
    <property type="component" value="Unassembled WGS sequence"/>
</dbReference>
<comment type="caution">
    <text evidence="1">The sequence shown here is derived from an EMBL/GenBank/DDBJ whole genome shotgun (WGS) entry which is preliminary data.</text>
</comment>
<organism evidence="1 2">
    <name type="scientific">Sphingobacterium griseoflavum</name>
    <dbReference type="NCBI Taxonomy" id="1474952"/>
    <lineage>
        <taxon>Bacteria</taxon>
        <taxon>Pseudomonadati</taxon>
        <taxon>Bacteroidota</taxon>
        <taxon>Sphingobacteriia</taxon>
        <taxon>Sphingobacteriales</taxon>
        <taxon>Sphingobacteriaceae</taxon>
        <taxon>Sphingobacterium</taxon>
    </lineage>
</organism>
<evidence type="ECO:0000313" key="2">
    <source>
        <dbReference type="Proteomes" id="UP000620550"/>
    </source>
</evidence>
<accession>A0ABQ3I030</accession>
<protein>
    <submittedName>
        <fullName evidence="1">Uncharacterized protein</fullName>
    </submittedName>
</protein>
<dbReference type="EMBL" id="BNAF01000012">
    <property type="protein sequence ID" value="GHE44610.1"/>
    <property type="molecule type" value="Genomic_DNA"/>
</dbReference>
<gene>
    <name evidence="1" type="ORF">GCM10017764_29790</name>
</gene>
<evidence type="ECO:0000313" key="1">
    <source>
        <dbReference type="EMBL" id="GHE44610.1"/>
    </source>
</evidence>
<sequence>MGNQPTQLVDPVYLEKLGILVEPLFDFTVIMVLIIELSRQLPLVICHYRPREKRAIRWIIQVQT</sequence>
<keyword evidence="2" id="KW-1185">Reference proteome</keyword>
<proteinExistence type="predicted"/>
<name>A0ABQ3I030_9SPHI</name>
<reference evidence="2" key="1">
    <citation type="journal article" date="2019" name="Int. J. Syst. Evol. Microbiol.">
        <title>The Global Catalogue of Microorganisms (GCM) 10K type strain sequencing project: providing services to taxonomists for standard genome sequencing and annotation.</title>
        <authorList>
            <consortium name="The Broad Institute Genomics Platform"/>
            <consortium name="The Broad Institute Genome Sequencing Center for Infectious Disease"/>
            <person name="Wu L."/>
            <person name="Ma J."/>
        </authorList>
    </citation>
    <scope>NUCLEOTIDE SEQUENCE [LARGE SCALE GENOMIC DNA]</scope>
    <source>
        <strain evidence="2">CGMCC 1.12966</strain>
    </source>
</reference>